<comment type="similarity">
    <text evidence="1">Belongs to the PI3/PI4-kinase family. Type III PI4K subfamily.</text>
</comment>
<sequence>MSMAAPSTPRMTSSNPSMSPSTTLLGSLVAVASTLISPLVVSTVKWFEDELELNALCKPAVVEGVAMRKWLFQMKIMLYRMFEPCS</sequence>
<evidence type="ECO:0000313" key="4">
    <source>
        <dbReference type="EMBL" id="TXG66276.1"/>
    </source>
</evidence>
<feature type="domain" description="PI4-kinase N-terminal" evidence="3">
    <location>
        <begin position="31"/>
        <end position="78"/>
    </location>
</feature>
<feature type="region of interest" description="Disordered" evidence="2">
    <location>
        <begin position="1"/>
        <end position="20"/>
    </location>
</feature>
<organism evidence="4 5">
    <name type="scientific">Acer yangbiense</name>
    <dbReference type="NCBI Taxonomy" id="1000413"/>
    <lineage>
        <taxon>Eukaryota</taxon>
        <taxon>Viridiplantae</taxon>
        <taxon>Streptophyta</taxon>
        <taxon>Embryophyta</taxon>
        <taxon>Tracheophyta</taxon>
        <taxon>Spermatophyta</taxon>
        <taxon>Magnoliopsida</taxon>
        <taxon>eudicotyledons</taxon>
        <taxon>Gunneridae</taxon>
        <taxon>Pentapetalae</taxon>
        <taxon>rosids</taxon>
        <taxon>malvids</taxon>
        <taxon>Sapindales</taxon>
        <taxon>Sapindaceae</taxon>
        <taxon>Hippocastanoideae</taxon>
        <taxon>Acereae</taxon>
        <taxon>Acer</taxon>
    </lineage>
</organism>
<dbReference type="InterPro" id="IPR045495">
    <property type="entry name" value="PI4K_N"/>
</dbReference>
<evidence type="ECO:0000259" key="3">
    <source>
        <dbReference type="Pfam" id="PF19274"/>
    </source>
</evidence>
<evidence type="ECO:0000313" key="5">
    <source>
        <dbReference type="Proteomes" id="UP000323000"/>
    </source>
</evidence>
<accession>A0A5C7ICV7</accession>
<dbReference type="Proteomes" id="UP000323000">
    <property type="component" value="Chromosome 3"/>
</dbReference>
<proteinExistence type="inferred from homology"/>
<keyword evidence="5" id="KW-1185">Reference proteome</keyword>
<reference evidence="5" key="1">
    <citation type="journal article" date="2019" name="Gigascience">
        <title>De novo genome assembly of the endangered Acer yangbiense, a plant species with extremely small populations endemic to Yunnan Province, China.</title>
        <authorList>
            <person name="Yang J."/>
            <person name="Wariss H.M."/>
            <person name="Tao L."/>
            <person name="Zhang R."/>
            <person name="Yun Q."/>
            <person name="Hollingsworth P."/>
            <person name="Dao Z."/>
            <person name="Luo G."/>
            <person name="Guo H."/>
            <person name="Ma Y."/>
            <person name="Sun W."/>
        </authorList>
    </citation>
    <scope>NUCLEOTIDE SEQUENCE [LARGE SCALE GENOMIC DNA]</scope>
    <source>
        <strain evidence="5">cv. Malutang</strain>
    </source>
</reference>
<protein>
    <recommendedName>
        <fullName evidence="3">PI4-kinase N-terminal domain-containing protein</fullName>
    </recommendedName>
</protein>
<evidence type="ECO:0000256" key="2">
    <source>
        <dbReference type="SAM" id="MobiDB-lite"/>
    </source>
</evidence>
<dbReference type="AlphaFoldDB" id="A0A5C7ICV7"/>
<evidence type="ECO:0000256" key="1">
    <source>
        <dbReference type="ARBA" id="ARBA00006209"/>
    </source>
</evidence>
<dbReference type="Pfam" id="PF19274">
    <property type="entry name" value="PI4K_N"/>
    <property type="match status" value="1"/>
</dbReference>
<name>A0A5C7ICV7_9ROSI</name>
<gene>
    <name evidence="4" type="ORF">EZV62_007551</name>
</gene>
<comment type="caution">
    <text evidence="4">The sequence shown here is derived from an EMBL/GenBank/DDBJ whole genome shotgun (WGS) entry which is preliminary data.</text>
</comment>
<dbReference type="EMBL" id="VAHF01000003">
    <property type="protein sequence ID" value="TXG66276.1"/>
    <property type="molecule type" value="Genomic_DNA"/>
</dbReference>